<comment type="caution">
    <text evidence="5">The sequence shown here is derived from an EMBL/GenBank/DDBJ whole genome shotgun (WGS) entry which is preliminary data.</text>
</comment>
<evidence type="ECO:0000256" key="4">
    <source>
        <dbReference type="HAMAP-Rule" id="MF_01369"/>
    </source>
</evidence>
<keyword evidence="4" id="KW-0699">rRNA-binding</keyword>
<dbReference type="GO" id="GO:0006412">
    <property type="term" value="P:translation"/>
    <property type="evidence" value="ECO:0007669"/>
    <property type="project" value="UniProtKB-UniRule"/>
</dbReference>
<keyword evidence="3 4" id="KW-0687">Ribonucleoprotein</keyword>
<comment type="subunit">
    <text evidence="4">Part of the 50S ribosomal subunit. Contacts protein L29, and trigger factor when it is bound to the ribosome.</text>
</comment>
<evidence type="ECO:0000256" key="2">
    <source>
        <dbReference type="ARBA" id="ARBA00022980"/>
    </source>
</evidence>
<comment type="function">
    <text evidence="4">One of the early assembly proteins it binds 23S rRNA. One of the proteins that surrounds the polypeptide exit tunnel on the outside of the ribosome. Forms the main docking site for trigger factor binding to the ribosome.</text>
</comment>
<dbReference type="GO" id="GO:0003735">
    <property type="term" value="F:structural constituent of ribosome"/>
    <property type="evidence" value="ECO:0007669"/>
    <property type="project" value="InterPro"/>
</dbReference>
<keyword evidence="4" id="KW-0694">RNA-binding</keyword>
<dbReference type="GO" id="GO:0019843">
    <property type="term" value="F:rRNA binding"/>
    <property type="evidence" value="ECO:0007669"/>
    <property type="project" value="UniProtKB-UniRule"/>
</dbReference>
<evidence type="ECO:0000256" key="3">
    <source>
        <dbReference type="ARBA" id="ARBA00023274"/>
    </source>
</evidence>
<dbReference type="HAMAP" id="MF_01369_B">
    <property type="entry name" value="Ribosomal_uL23_B"/>
    <property type="match status" value="1"/>
</dbReference>
<dbReference type="NCBIfam" id="NF004369">
    <property type="entry name" value="PRK05738.3-5"/>
    <property type="match status" value="1"/>
</dbReference>
<dbReference type="SUPFAM" id="SSF54189">
    <property type="entry name" value="Ribosomal proteins S24e, L23 and L15e"/>
    <property type="match status" value="1"/>
</dbReference>
<dbReference type="Gene3D" id="3.30.70.330">
    <property type="match status" value="1"/>
</dbReference>
<keyword evidence="2 4" id="KW-0689">Ribosomal protein</keyword>
<proteinExistence type="inferred from homology"/>
<dbReference type="GO" id="GO:1990904">
    <property type="term" value="C:ribonucleoprotein complex"/>
    <property type="evidence" value="ECO:0007669"/>
    <property type="project" value="UniProtKB-KW"/>
</dbReference>
<reference evidence="5" key="1">
    <citation type="journal article" date="2019" name="PLoS Negl. Trop. Dis.">
        <title>Revisiting the worldwide diversity of Leptospira species in the environment.</title>
        <authorList>
            <person name="Vincent A.T."/>
            <person name="Schiettekatte O."/>
            <person name="Bourhy P."/>
            <person name="Veyrier F.J."/>
            <person name="Picardeau M."/>
        </authorList>
    </citation>
    <scope>NUCLEOTIDE SEQUENCE [LARGE SCALE GENOMIC DNA]</scope>
    <source>
        <strain evidence="5">201800277</strain>
    </source>
</reference>
<accession>A0A2M9Y1J7</accession>
<gene>
    <name evidence="4" type="primary">rplW</name>
    <name evidence="5" type="ORF">EHQ30_17305</name>
</gene>
<dbReference type="InterPro" id="IPR012677">
    <property type="entry name" value="Nucleotide-bd_a/b_plait_sf"/>
</dbReference>
<dbReference type="InterPro" id="IPR012678">
    <property type="entry name" value="Ribosomal_uL23/eL15/eS24_sf"/>
</dbReference>
<dbReference type="EMBL" id="RQFP01000014">
    <property type="protein sequence ID" value="TGK91940.1"/>
    <property type="molecule type" value="Genomic_DNA"/>
</dbReference>
<sequence>MNLENVILSPVVTEKSQDLQTIGERMGKRTVKYTFKVHPDANKTLIKQALKQMYNVVPTNVNVAVYRGKMKRFRNMPSPRPHYKKAVVTFADGANLDFAKV</sequence>
<evidence type="ECO:0000313" key="6">
    <source>
        <dbReference type="Proteomes" id="UP000297891"/>
    </source>
</evidence>
<dbReference type="NCBIfam" id="NF004363">
    <property type="entry name" value="PRK05738.2-4"/>
    <property type="match status" value="1"/>
</dbReference>
<evidence type="ECO:0000313" key="5">
    <source>
        <dbReference type="EMBL" id="TGK91940.1"/>
    </source>
</evidence>
<protein>
    <recommendedName>
        <fullName evidence="4">Large ribosomal subunit protein uL23</fullName>
    </recommendedName>
</protein>
<dbReference type="GO" id="GO:0005840">
    <property type="term" value="C:ribosome"/>
    <property type="evidence" value="ECO:0007669"/>
    <property type="project" value="UniProtKB-KW"/>
</dbReference>
<keyword evidence="6" id="KW-1185">Reference proteome</keyword>
<comment type="similarity">
    <text evidence="1 4">Belongs to the universal ribosomal protein uL23 family.</text>
</comment>
<dbReference type="RefSeq" id="WP_100790764.1">
    <property type="nucleotide sequence ID" value="NZ_NPDQ01000004.1"/>
</dbReference>
<dbReference type="InterPro" id="IPR013025">
    <property type="entry name" value="Ribosomal_uL23-like"/>
</dbReference>
<name>A0A2M9Y1J7_9LEPT</name>
<organism evidence="5 6">
    <name type="scientific">Leptospira brenneri</name>
    <dbReference type="NCBI Taxonomy" id="2023182"/>
    <lineage>
        <taxon>Bacteria</taxon>
        <taxon>Pseudomonadati</taxon>
        <taxon>Spirochaetota</taxon>
        <taxon>Spirochaetia</taxon>
        <taxon>Leptospirales</taxon>
        <taxon>Leptospiraceae</taxon>
        <taxon>Leptospira</taxon>
    </lineage>
</organism>
<dbReference type="OrthoDB" id="9793353at2"/>
<evidence type="ECO:0000256" key="1">
    <source>
        <dbReference type="ARBA" id="ARBA00006700"/>
    </source>
</evidence>
<dbReference type="Proteomes" id="UP000297891">
    <property type="component" value="Unassembled WGS sequence"/>
</dbReference>
<dbReference type="AlphaFoldDB" id="A0A2M9Y1J7"/>
<dbReference type="Pfam" id="PF00276">
    <property type="entry name" value="Ribosomal_L23"/>
    <property type="match status" value="1"/>
</dbReference>